<evidence type="ECO:0000313" key="3">
    <source>
        <dbReference type="Proteomes" id="UP000838756"/>
    </source>
</evidence>
<dbReference type="OrthoDB" id="2390104at2759"/>
<sequence>HRLGPQSGTSNPAAVAEQHISPTAVQCSRPTIDARQHSSASWHQFPTDTAQFPGYTTIPTIPTTQNQTFVFSPLGVINSQPSILPAHSQSTVSGIGQQKPGEMHKVMSGGKVTGAKVGGGTQTVPVQAQCVQVSQPVLGQQPQAQIISPLQAGSQTMQFAPWQISGALPQVWAGGLQAGTLPAGGLLTPNPIFIRGTQPDAQTSMFIQHSPQNNVQHNNASVSCATATTAKPRASSDGMAKTSRTLSNILPSSAIRPASSVSTQTSANQAQNQAKQRGKPGVRSPAPTSKQDAANQTNKMQHQIQQPKQQ</sequence>
<reference evidence="2" key="1">
    <citation type="submission" date="2022-03" db="EMBL/GenBank/DDBJ databases">
        <authorList>
            <person name="Lindestad O."/>
        </authorList>
    </citation>
    <scope>NUCLEOTIDE SEQUENCE</scope>
</reference>
<protein>
    <submittedName>
        <fullName evidence="2">Jg18840 protein</fullName>
    </submittedName>
</protein>
<evidence type="ECO:0000313" key="2">
    <source>
        <dbReference type="EMBL" id="CAH2264293.1"/>
    </source>
</evidence>
<feature type="region of interest" description="Disordered" evidence="1">
    <location>
        <begin position="248"/>
        <end position="310"/>
    </location>
</feature>
<dbReference type="AlphaFoldDB" id="A0A8S4SAH5"/>
<accession>A0A8S4SAH5</accession>
<keyword evidence="3" id="KW-1185">Reference proteome</keyword>
<feature type="compositionally biased region" description="Low complexity" evidence="1">
    <location>
        <begin position="262"/>
        <end position="274"/>
    </location>
</feature>
<feature type="compositionally biased region" description="Polar residues" evidence="1">
    <location>
        <begin position="1"/>
        <end position="12"/>
    </location>
</feature>
<gene>
    <name evidence="2" type="primary">jg18840</name>
    <name evidence="2" type="ORF">PAEG_LOCUS24568</name>
</gene>
<evidence type="ECO:0000256" key="1">
    <source>
        <dbReference type="SAM" id="MobiDB-lite"/>
    </source>
</evidence>
<dbReference type="Proteomes" id="UP000838756">
    <property type="component" value="Unassembled WGS sequence"/>
</dbReference>
<feature type="compositionally biased region" description="Polar residues" evidence="1">
    <location>
        <begin position="286"/>
        <end position="300"/>
    </location>
</feature>
<feature type="region of interest" description="Disordered" evidence="1">
    <location>
        <begin position="1"/>
        <end position="23"/>
    </location>
</feature>
<feature type="non-terminal residue" evidence="2">
    <location>
        <position position="1"/>
    </location>
</feature>
<feature type="compositionally biased region" description="Low complexity" evidence="1">
    <location>
        <begin position="301"/>
        <end position="310"/>
    </location>
</feature>
<organism evidence="2 3">
    <name type="scientific">Pararge aegeria aegeria</name>
    <dbReference type="NCBI Taxonomy" id="348720"/>
    <lineage>
        <taxon>Eukaryota</taxon>
        <taxon>Metazoa</taxon>
        <taxon>Ecdysozoa</taxon>
        <taxon>Arthropoda</taxon>
        <taxon>Hexapoda</taxon>
        <taxon>Insecta</taxon>
        <taxon>Pterygota</taxon>
        <taxon>Neoptera</taxon>
        <taxon>Endopterygota</taxon>
        <taxon>Lepidoptera</taxon>
        <taxon>Glossata</taxon>
        <taxon>Ditrysia</taxon>
        <taxon>Papilionoidea</taxon>
        <taxon>Nymphalidae</taxon>
        <taxon>Satyrinae</taxon>
        <taxon>Satyrini</taxon>
        <taxon>Parargina</taxon>
        <taxon>Pararge</taxon>
    </lineage>
</organism>
<proteinExistence type="predicted"/>
<dbReference type="EMBL" id="CAKXAJ010026251">
    <property type="protein sequence ID" value="CAH2264293.1"/>
    <property type="molecule type" value="Genomic_DNA"/>
</dbReference>
<comment type="caution">
    <text evidence="2">The sequence shown here is derived from an EMBL/GenBank/DDBJ whole genome shotgun (WGS) entry which is preliminary data.</text>
</comment>
<name>A0A8S4SAH5_9NEOP</name>